<dbReference type="InterPro" id="IPR051395">
    <property type="entry name" value="Cytochrome_c_Peroxidase/MauG"/>
</dbReference>
<evidence type="ECO:0000256" key="4">
    <source>
        <dbReference type="PROSITE-ProRule" id="PRU00433"/>
    </source>
</evidence>
<name>A0A0P1H9L4_9RHOB</name>
<dbReference type="Pfam" id="PF21419">
    <property type="entry name" value="RoxA-like_Cyt-c"/>
    <property type="match status" value="1"/>
</dbReference>
<dbReference type="SUPFAM" id="SSF46626">
    <property type="entry name" value="Cytochrome c"/>
    <property type="match status" value="1"/>
</dbReference>
<keyword evidence="2 4" id="KW-0479">Metal-binding</keyword>
<evidence type="ECO:0000259" key="6">
    <source>
        <dbReference type="PROSITE" id="PS51007"/>
    </source>
</evidence>
<protein>
    <recommendedName>
        <fullName evidence="6">Cytochrome c domain-containing protein</fullName>
    </recommendedName>
</protein>
<dbReference type="Gene3D" id="1.10.760.10">
    <property type="entry name" value="Cytochrome c-like domain"/>
    <property type="match status" value="1"/>
</dbReference>
<dbReference type="PANTHER" id="PTHR30600">
    <property type="entry name" value="CYTOCHROME C PEROXIDASE-RELATED"/>
    <property type="match status" value="1"/>
</dbReference>
<evidence type="ECO:0000313" key="7">
    <source>
        <dbReference type="EMBL" id="CUI00147.1"/>
    </source>
</evidence>
<dbReference type="InterPro" id="IPR009056">
    <property type="entry name" value="Cyt_c-like_dom"/>
</dbReference>
<dbReference type="EMBL" id="CYSR01000022">
    <property type="protein sequence ID" value="CUI00147.1"/>
    <property type="molecule type" value="Genomic_DNA"/>
</dbReference>
<dbReference type="GO" id="GO:0020037">
    <property type="term" value="F:heme binding"/>
    <property type="evidence" value="ECO:0007669"/>
    <property type="project" value="InterPro"/>
</dbReference>
<dbReference type="GO" id="GO:0009055">
    <property type="term" value="F:electron transfer activity"/>
    <property type="evidence" value="ECO:0007669"/>
    <property type="project" value="InterPro"/>
</dbReference>
<gene>
    <name evidence="7" type="ORF">PHA8399_02273</name>
</gene>
<keyword evidence="3 4" id="KW-0408">Iron</keyword>
<dbReference type="PROSITE" id="PS51007">
    <property type="entry name" value="CYTC"/>
    <property type="match status" value="1"/>
</dbReference>
<organism evidence="7 8">
    <name type="scientific">Leisingera aquaemixtae</name>
    <dbReference type="NCBI Taxonomy" id="1396826"/>
    <lineage>
        <taxon>Bacteria</taxon>
        <taxon>Pseudomonadati</taxon>
        <taxon>Pseudomonadota</taxon>
        <taxon>Alphaproteobacteria</taxon>
        <taxon>Rhodobacterales</taxon>
        <taxon>Roseobacteraceae</taxon>
        <taxon>Leisingera</taxon>
    </lineage>
</organism>
<dbReference type="InterPro" id="IPR047758">
    <property type="entry name" value="CytoC_perox"/>
</dbReference>
<reference evidence="7 8" key="1">
    <citation type="submission" date="2015-09" db="EMBL/GenBank/DDBJ databases">
        <authorList>
            <consortium name="Swine Surveillance"/>
        </authorList>
    </citation>
    <scope>NUCLEOTIDE SEQUENCE [LARGE SCALE GENOMIC DNA]</scope>
    <source>
        <strain evidence="7 8">CECT 8399</strain>
    </source>
</reference>
<dbReference type="RefSeq" id="WP_058286250.1">
    <property type="nucleotide sequence ID" value="NZ_CYSR01000022.1"/>
</dbReference>
<keyword evidence="5" id="KW-0732">Signal</keyword>
<feature type="chain" id="PRO_5006064196" description="Cytochrome c domain-containing protein" evidence="5">
    <location>
        <begin position="22"/>
        <end position="580"/>
    </location>
</feature>
<dbReference type="AlphaFoldDB" id="A0A0P1H9L4"/>
<keyword evidence="1 4" id="KW-0349">Heme</keyword>
<dbReference type="GO" id="GO:0046872">
    <property type="term" value="F:metal ion binding"/>
    <property type="evidence" value="ECO:0007669"/>
    <property type="project" value="UniProtKB-KW"/>
</dbReference>
<evidence type="ECO:0000256" key="2">
    <source>
        <dbReference type="ARBA" id="ARBA00022723"/>
    </source>
</evidence>
<dbReference type="InterPro" id="IPR036909">
    <property type="entry name" value="Cyt_c-like_dom_sf"/>
</dbReference>
<sequence>MRTLIATCAIGAAAMAAPAAAQTVYVNQGSDWTPSLRQQFYTQDQGARIMPLGWMRALALPDGEAFLHDALARYGYLPMTGRQEADLPAGFTTNGSGADMAVGMPCPACHTRQIEVSGTAYRIDGGPGIVDFQSFLKDLDDAVLAVLAEDAAFDAFADKVLGSGASESERNALKAEVEVWSNRFHTLISRSLPDPAWGPARLDAVSMIFNRLAGLDLGDPADDHLIPENIAVADAPTRYPFLWNAARQDFTQWPGFSANGNDLLGLSRNLGEVYGVFAEFHPQPQSGVLFNRDYISQNSANWGGLKALEEWIWDIGAPQWPWELDHDLAAQGEAVFNRTAAEGGCVACHGKKKGKFRSIFHTTWETPILDAGTDTRECGVLTRTVKTGVLEGASIPLTGTTLGAEAKAFDVLAVSVIGAIVQHSLGAFGEDFVATAKAAEATPGNEDDRDALSEFEDLRKAFPTGDNAGMLKSAAEPGCKYEARVLDGIWAAAPYLHNGSVPTLRDLLTAPADRPASFKPGPAYDIEAVGMAAEQTAFDQVIETTGCDQLDSGNSRCGHDYGTSLSAADKTALLEYLKSI</sequence>
<dbReference type="PANTHER" id="PTHR30600:SF9">
    <property type="entry name" value="BLR7738 PROTEIN"/>
    <property type="match status" value="1"/>
</dbReference>
<proteinExistence type="predicted"/>
<dbReference type="NCBIfam" id="NF040606">
    <property type="entry name" value="CytoC_perox"/>
    <property type="match status" value="1"/>
</dbReference>
<evidence type="ECO:0000256" key="1">
    <source>
        <dbReference type="ARBA" id="ARBA00022617"/>
    </source>
</evidence>
<evidence type="ECO:0000313" key="8">
    <source>
        <dbReference type="Proteomes" id="UP000051326"/>
    </source>
</evidence>
<evidence type="ECO:0000256" key="3">
    <source>
        <dbReference type="ARBA" id="ARBA00023004"/>
    </source>
</evidence>
<feature type="domain" description="Cytochrome c" evidence="6">
    <location>
        <begin position="327"/>
        <end position="460"/>
    </location>
</feature>
<dbReference type="STRING" id="1396826.PHA8399_02273"/>
<dbReference type="GO" id="GO:0004130">
    <property type="term" value="F:cytochrome-c peroxidase activity"/>
    <property type="evidence" value="ECO:0007669"/>
    <property type="project" value="TreeGrafter"/>
</dbReference>
<feature type="signal peptide" evidence="5">
    <location>
        <begin position="1"/>
        <end position="21"/>
    </location>
</feature>
<accession>A0A0P1H9L4</accession>
<dbReference type="Proteomes" id="UP000051326">
    <property type="component" value="Unassembled WGS sequence"/>
</dbReference>
<evidence type="ECO:0000256" key="5">
    <source>
        <dbReference type="SAM" id="SignalP"/>
    </source>
</evidence>